<keyword evidence="1" id="KW-1133">Transmembrane helix</keyword>
<keyword evidence="3" id="KW-1185">Reference proteome</keyword>
<dbReference type="GO" id="GO:0005886">
    <property type="term" value="C:plasma membrane"/>
    <property type="evidence" value="ECO:0007669"/>
    <property type="project" value="TreeGrafter"/>
</dbReference>
<keyword evidence="1" id="KW-0812">Transmembrane</keyword>
<evidence type="ECO:0000256" key="1">
    <source>
        <dbReference type="SAM" id="Phobius"/>
    </source>
</evidence>
<accession>A0A6N8JFS0</accession>
<organism evidence="2 3">
    <name type="scientific">Chitinophaga oryziterrae</name>
    <dbReference type="NCBI Taxonomy" id="1031224"/>
    <lineage>
        <taxon>Bacteria</taxon>
        <taxon>Pseudomonadati</taxon>
        <taxon>Bacteroidota</taxon>
        <taxon>Chitinophagia</taxon>
        <taxon>Chitinophagales</taxon>
        <taxon>Chitinophagaceae</taxon>
        <taxon>Chitinophaga</taxon>
    </lineage>
</organism>
<reference evidence="2 3" key="1">
    <citation type="submission" date="2019-12" db="EMBL/GenBank/DDBJ databases">
        <title>The draft genomic sequence of strain Chitinophaga oryziterrae JCM 16595.</title>
        <authorList>
            <person name="Zhang X."/>
        </authorList>
    </citation>
    <scope>NUCLEOTIDE SEQUENCE [LARGE SCALE GENOMIC DNA]</scope>
    <source>
        <strain evidence="2 3">JCM 16595</strain>
    </source>
</reference>
<dbReference type="InterPro" id="IPR050445">
    <property type="entry name" value="Bact_polysacc_biosynth/exp"/>
</dbReference>
<dbReference type="EMBL" id="WRXO01000010">
    <property type="protein sequence ID" value="MVT44070.1"/>
    <property type="molecule type" value="Genomic_DNA"/>
</dbReference>
<dbReference type="OrthoDB" id="745212at2"/>
<dbReference type="GO" id="GO:0004713">
    <property type="term" value="F:protein tyrosine kinase activity"/>
    <property type="evidence" value="ECO:0007669"/>
    <property type="project" value="TreeGrafter"/>
</dbReference>
<feature type="transmembrane region" description="Helical" evidence="1">
    <location>
        <begin position="330"/>
        <end position="350"/>
    </location>
</feature>
<comment type="caution">
    <text evidence="2">The sequence shown here is derived from an EMBL/GenBank/DDBJ whole genome shotgun (WGS) entry which is preliminary data.</text>
</comment>
<gene>
    <name evidence="2" type="ORF">GO495_25980</name>
</gene>
<evidence type="ECO:0000313" key="2">
    <source>
        <dbReference type="EMBL" id="MVT44070.1"/>
    </source>
</evidence>
<dbReference type="RefSeq" id="WP_157302886.1">
    <property type="nucleotide sequence ID" value="NZ_BAAAZB010000021.1"/>
</dbReference>
<sequence length="362" mass="40115">MEQNAPTANKPKEELSLRDLVLKLREWWRYLLGKWLIIVPAGLLCGGIGLWLGFNSKPQYIGSLTFVLEESKSSPLGTYAGLASQFGIDLGGGGNGIGVFTGDNIIEFLKSRLMVEKTLLSPITRDGKKITLVDWYIKATKMDESWSEKPSLKGLHYPVGQKRSDFSLQQDSVLNEIQSALVKRDLEVGKPDKKLSFISVQCTTPDEVFSKAFIELLVNEATDFYINTKTKRSKVNVDKLQAVADSIELLLNRKTYSLAAAQDINQNPARQIASAGTEVQSRDKLVLQTMYGEVIKNLELSKMAMAQETPVVQIIDTPILPLKKKKLSKLVGLIVGGFLGGLTAVIVLIVRRLYLDLLMEKA</sequence>
<proteinExistence type="predicted"/>
<dbReference type="PANTHER" id="PTHR32309">
    <property type="entry name" value="TYROSINE-PROTEIN KINASE"/>
    <property type="match status" value="1"/>
</dbReference>
<keyword evidence="1" id="KW-0472">Membrane</keyword>
<evidence type="ECO:0000313" key="3">
    <source>
        <dbReference type="Proteomes" id="UP000468388"/>
    </source>
</evidence>
<dbReference type="AlphaFoldDB" id="A0A6N8JFS0"/>
<protein>
    <submittedName>
        <fullName evidence="2">Lipopolysaccharide biosynthesis protein</fullName>
    </submittedName>
</protein>
<feature type="transmembrane region" description="Helical" evidence="1">
    <location>
        <begin position="35"/>
        <end position="54"/>
    </location>
</feature>
<dbReference type="PANTHER" id="PTHR32309:SF13">
    <property type="entry name" value="FERRIC ENTEROBACTIN TRANSPORT PROTEIN FEPE"/>
    <property type="match status" value="1"/>
</dbReference>
<name>A0A6N8JFS0_9BACT</name>
<dbReference type="Proteomes" id="UP000468388">
    <property type="component" value="Unassembled WGS sequence"/>
</dbReference>